<proteinExistence type="predicted"/>
<dbReference type="EMBL" id="JAGFNK010000156">
    <property type="protein sequence ID" value="KAI9463782.1"/>
    <property type="molecule type" value="Genomic_DNA"/>
</dbReference>
<comment type="caution">
    <text evidence="1">The sequence shown here is derived from an EMBL/GenBank/DDBJ whole genome shotgun (WGS) entry which is preliminary data.</text>
</comment>
<reference evidence="1" key="1">
    <citation type="submission" date="2021-03" db="EMBL/GenBank/DDBJ databases">
        <title>Evolutionary priming and transition to the ectomycorrhizal habit in an iconic lineage of mushroom-forming fungi: is preadaptation a requirement?</title>
        <authorList>
            <consortium name="DOE Joint Genome Institute"/>
            <person name="Looney B.P."/>
            <person name="Miyauchi S."/>
            <person name="Morin E."/>
            <person name="Drula E."/>
            <person name="Courty P.E."/>
            <person name="Chicoki N."/>
            <person name="Fauchery L."/>
            <person name="Kohler A."/>
            <person name="Kuo A."/>
            <person name="LaButti K."/>
            <person name="Pangilinan J."/>
            <person name="Lipzen A."/>
            <person name="Riley R."/>
            <person name="Andreopoulos W."/>
            <person name="He G."/>
            <person name="Johnson J."/>
            <person name="Barry K.W."/>
            <person name="Grigoriev I.V."/>
            <person name="Nagy L."/>
            <person name="Hibbett D."/>
            <person name="Henrissat B."/>
            <person name="Matheny P.B."/>
            <person name="Labbe J."/>
            <person name="Martin A.F."/>
        </authorList>
    </citation>
    <scope>NUCLEOTIDE SEQUENCE</scope>
    <source>
        <strain evidence="1">BPL698</strain>
    </source>
</reference>
<evidence type="ECO:0000313" key="1">
    <source>
        <dbReference type="EMBL" id="KAI9463782.1"/>
    </source>
</evidence>
<sequence length="371" mass="40766">MPLRRILNTFVRASARRPFDEDVTMTDATLSSVNSLASPPPLASFPSVKGFTLLGKRRYEESSGHDAQPTSPSSSPDASHRNASLSSPNSADPSTPATRPLKRPNLALDYIETDLENNPRPSSSHGQEPVSPTPTEIALDLGDAPQTPEECIEGLRAAGIKVRDFAYEPMPNSCKAPEVFDPVPSLIAADWHMRNPRENHGLLTAKGLFRLIKIGWLSLADIRKHVHPRAYTAVAQYNERPDEQRYPFVVPQNATMPTPSQRVRMRRKAGLRTHPDDLPDGDFFRLRSHGPFGRRGCCTSLYSRGGFDSGRCVGDRDRDLRAVGGERAQGKAKKGEGCGEDAEARETVTKEGFAARVIVLCFRIGPSETFP</sequence>
<organism evidence="1 2">
    <name type="scientific">Russula earlei</name>
    <dbReference type="NCBI Taxonomy" id="71964"/>
    <lineage>
        <taxon>Eukaryota</taxon>
        <taxon>Fungi</taxon>
        <taxon>Dikarya</taxon>
        <taxon>Basidiomycota</taxon>
        <taxon>Agaricomycotina</taxon>
        <taxon>Agaricomycetes</taxon>
        <taxon>Russulales</taxon>
        <taxon>Russulaceae</taxon>
        <taxon>Russula</taxon>
    </lineage>
</organism>
<dbReference type="Proteomes" id="UP001207468">
    <property type="component" value="Unassembled WGS sequence"/>
</dbReference>
<gene>
    <name evidence="1" type="ORF">F5148DRAFT_194916</name>
</gene>
<protein>
    <submittedName>
        <fullName evidence="1">Uncharacterized protein</fullName>
    </submittedName>
</protein>
<name>A0ACC0U501_9AGAM</name>
<keyword evidence="2" id="KW-1185">Reference proteome</keyword>
<evidence type="ECO:0000313" key="2">
    <source>
        <dbReference type="Proteomes" id="UP001207468"/>
    </source>
</evidence>
<accession>A0ACC0U501</accession>